<dbReference type="AlphaFoldDB" id="A0A445N418"/>
<dbReference type="InterPro" id="IPR029069">
    <property type="entry name" value="HotDog_dom_sf"/>
</dbReference>
<feature type="domain" description="MaoC-like" evidence="1">
    <location>
        <begin position="13"/>
        <end position="123"/>
    </location>
</feature>
<dbReference type="Pfam" id="PF01575">
    <property type="entry name" value="MaoC_dehydratas"/>
    <property type="match status" value="1"/>
</dbReference>
<dbReference type="CDD" id="cd03454">
    <property type="entry name" value="YdeM"/>
    <property type="match status" value="1"/>
</dbReference>
<gene>
    <name evidence="2" type="ORF">PITCH_A930012</name>
</gene>
<reference evidence="2" key="1">
    <citation type="submission" date="2018-01" db="EMBL/GenBank/DDBJ databases">
        <authorList>
            <person name="Regsiter A."/>
            <person name="William W."/>
        </authorList>
    </citation>
    <scope>NUCLEOTIDE SEQUENCE</scope>
    <source>
        <strain evidence="2">TRIP AH-1</strain>
    </source>
</reference>
<evidence type="ECO:0000259" key="1">
    <source>
        <dbReference type="Pfam" id="PF01575"/>
    </source>
</evidence>
<organism evidence="2">
    <name type="scientific">uncultured Desulfobacterium sp</name>
    <dbReference type="NCBI Taxonomy" id="201089"/>
    <lineage>
        <taxon>Bacteria</taxon>
        <taxon>Pseudomonadati</taxon>
        <taxon>Thermodesulfobacteriota</taxon>
        <taxon>Desulfobacteria</taxon>
        <taxon>Desulfobacterales</taxon>
        <taxon>Desulfobacteriaceae</taxon>
        <taxon>Desulfobacterium</taxon>
        <taxon>environmental samples</taxon>
    </lineage>
</organism>
<sequence length="147" mass="16577">MKYFDDFFPGEVEKVGEYHLNQEEIIEFALKWDPQPFHIDPIDAKKSVFSGLIAAGPHLLAITVRLLGIFQPKVAVLAGLGWDEVRFLEPARPGDTLSIFRECLEVRPSTSKSDRGIVRNRLTLKNQKGQHVMSLVATALVAKKPFY</sequence>
<proteinExistence type="predicted"/>
<protein>
    <submittedName>
        <fullName evidence="2">Putative dehydratase, MaoC-like domain</fullName>
    </submittedName>
</protein>
<dbReference type="EMBL" id="OJIN01000240">
    <property type="protein sequence ID" value="SPD76434.1"/>
    <property type="molecule type" value="Genomic_DNA"/>
</dbReference>
<dbReference type="Gene3D" id="3.10.129.10">
    <property type="entry name" value="Hotdog Thioesterase"/>
    <property type="match status" value="1"/>
</dbReference>
<dbReference type="InterPro" id="IPR052342">
    <property type="entry name" value="MCH/BMMD"/>
</dbReference>
<evidence type="ECO:0000313" key="2">
    <source>
        <dbReference type="EMBL" id="SPD76434.1"/>
    </source>
</evidence>
<dbReference type="PANTHER" id="PTHR43664:SF1">
    <property type="entry name" value="BETA-METHYLMALYL-COA DEHYDRATASE"/>
    <property type="match status" value="1"/>
</dbReference>
<dbReference type="SUPFAM" id="SSF54637">
    <property type="entry name" value="Thioesterase/thiol ester dehydrase-isomerase"/>
    <property type="match status" value="1"/>
</dbReference>
<dbReference type="PANTHER" id="PTHR43664">
    <property type="entry name" value="MONOAMINE OXIDASE-RELATED"/>
    <property type="match status" value="1"/>
</dbReference>
<accession>A0A445N418</accession>
<name>A0A445N418_9BACT</name>
<dbReference type="InterPro" id="IPR002539">
    <property type="entry name" value="MaoC-like_dom"/>
</dbReference>